<keyword evidence="8" id="KW-1185">Reference proteome</keyword>
<dbReference type="EMBL" id="JAIXMP010000017">
    <property type="protein sequence ID" value="KAI9259507.1"/>
    <property type="molecule type" value="Genomic_DNA"/>
</dbReference>
<proteinExistence type="predicted"/>
<keyword evidence="4 6" id="KW-0472">Membrane</keyword>
<dbReference type="GO" id="GO:0015031">
    <property type="term" value="P:protein transport"/>
    <property type="evidence" value="ECO:0007669"/>
    <property type="project" value="InterPro"/>
</dbReference>
<feature type="region of interest" description="Disordered" evidence="5">
    <location>
        <begin position="115"/>
        <end position="134"/>
    </location>
</feature>
<keyword evidence="2 6" id="KW-0812">Transmembrane</keyword>
<feature type="transmembrane region" description="Helical" evidence="6">
    <location>
        <begin position="259"/>
        <end position="291"/>
    </location>
</feature>
<dbReference type="AlphaFoldDB" id="A0AAD5JY01"/>
<evidence type="ECO:0000256" key="4">
    <source>
        <dbReference type="ARBA" id="ARBA00023136"/>
    </source>
</evidence>
<dbReference type="GO" id="GO:0055038">
    <property type="term" value="C:recycling endosome membrane"/>
    <property type="evidence" value="ECO:0007669"/>
    <property type="project" value="TreeGrafter"/>
</dbReference>
<feature type="transmembrane region" description="Helical" evidence="6">
    <location>
        <begin position="297"/>
        <end position="321"/>
    </location>
</feature>
<evidence type="ECO:0000256" key="2">
    <source>
        <dbReference type="ARBA" id="ARBA00022692"/>
    </source>
</evidence>
<evidence type="ECO:0000313" key="8">
    <source>
        <dbReference type="Proteomes" id="UP001209540"/>
    </source>
</evidence>
<feature type="transmembrane region" description="Helical" evidence="6">
    <location>
        <begin position="188"/>
        <end position="207"/>
    </location>
</feature>
<evidence type="ECO:0000256" key="3">
    <source>
        <dbReference type="ARBA" id="ARBA00022989"/>
    </source>
</evidence>
<dbReference type="PANTHER" id="PTHR10687">
    <property type="entry name" value="SECRETORY CARRIER-ASSOCIATED MEMBRANE PROTEIN SCAMP"/>
    <property type="match status" value="1"/>
</dbReference>
<dbReference type="Proteomes" id="UP001209540">
    <property type="component" value="Unassembled WGS sequence"/>
</dbReference>
<name>A0AAD5JY01_9FUNG</name>
<dbReference type="PANTHER" id="PTHR10687:SF90">
    <property type="entry name" value="SECRETORY CARRIER MEMBRANE PROTEIN"/>
    <property type="match status" value="1"/>
</dbReference>
<dbReference type="Pfam" id="PF04144">
    <property type="entry name" value="SCAMP"/>
    <property type="match status" value="1"/>
</dbReference>
<sequence>MSSHYYTTVDDLPNIMYQNPAITEKLHTQFHDDDDDYEDGNESIFHYYQQHNKTIDSSGTSYFQIHDTSHDPFQEYKNHRENNPYYYYDDLDATSDSSLSLELEDDGDERVYYEKENPEDNEQQQEQHHNLKTQRRRWSLDINNKNSILHQLFSSIHQRDTATIKTVNTTRAIPLEYRSASQWIHREWEFFCFTLFLNFLANLAIFFDPPVLLKNSMYISLVIALVEGVLYSFASYFVWKRPVCNAYMTDDSVHRTLFLAFNAVHIIFTTYKLIGVPTSGSAGIVLLFILFSEGGSIVTIVLTLLASISWLSLLGLSLYLYKETYKHFRSI</sequence>
<evidence type="ECO:0000256" key="1">
    <source>
        <dbReference type="ARBA" id="ARBA00004141"/>
    </source>
</evidence>
<dbReference type="InterPro" id="IPR007273">
    <property type="entry name" value="SCAMP"/>
</dbReference>
<keyword evidence="3 6" id="KW-1133">Transmembrane helix</keyword>
<dbReference type="GO" id="GO:0032588">
    <property type="term" value="C:trans-Golgi network membrane"/>
    <property type="evidence" value="ECO:0007669"/>
    <property type="project" value="TreeGrafter"/>
</dbReference>
<comment type="caution">
    <text evidence="7">The sequence shown here is derived from an EMBL/GenBank/DDBJ whole genome shotgun (WGS) entry which is preliminary data.</text>
</comment>
<reference evidence="7" key="1">
    <citation type="journal article" date="2022" name="IScience">
        <title>Evolution of zygomycete secretomes and the origins of terrestrial fungal ecologies.</title>
        <authorList>
            <person name="Chang Y."/>
            <person name="Wang Y."/>
            <person name="Mondo S."/>
            <person name="Ahrendt S."/>
            <person name="Andreopoulos W."/>
            <person name="Barry K."/>
            <person name="Beard J."/>
            <person name="Benny G.L."/>
            <person name="Blankenship S."/>
            <person name="Bonito G."/>
            <person name="Cuomo C."/>
            <person name="Desiro A."/>
            <person name="Gervers K.A."/>
            <person name="Hundley H."/>
            <person name="Kuo A."/>
            <person name="LaButti K."/>
            <person name="Lang B.F."/>
            <person name="Lipzen A."/>
            <person name="O'Donnell K."/>
            <person name="Pangilinan J."/>
            <person name="Reynolds N."/>
            <person name="Sandor L."/>
            <person name="Smith M.E."/>
            <person name="Tsang A."/>
            <person name="Grigoriev I.V."/>
            <person name="Stajich J.E."/>
            <person name="Spatafora J.W."/>
        </authorList>
    </citation>
    <scope>NUCLEOTIDE SEQUENCE</scope>
    <source>
        <strain evidence="7">RSA 2281</strain>
    </source>
</reference>
<feature type="transmembrane region" description="Helical" evidence="6">
    <location>
        <begin position="219"/>
        <end position="239"/>
    </location>
</feature>
<gene>
    <name evidence="7" type="ORF">BDA99DRAFT_538466</name>
</gene>
<protein>
    <submittedName>
        <fullName evidence="7">Scamp family-domain-containing protein</fullName>
    </submittedName>
</protein>
<reference evidence="7" key="2">
    <citation type="submission" date="2023-02" db="EMBL/GenBank/DDBJ databases">
        <authorList>
            <consortium name="DOE Joint Genome Institute"/>
            <person name="Mondo S.J."/>
            <person name="Chang Y."/>
            <person name="Wang Y."/>
            <person name="Ahrendt S."/>
            <person name="Andreopoulos W."/>
            <person name="Barry K."/>
            <person name="Beard J."/>
            <person name="Benny G.L."/>
            <person name="Blankenship S."/>
            <person name="Bonito G."/>
            <person name="Cuomo C."/>
            <person name="Desiro A."/>
            <person name="Gervers K.A."/>
            <person name="Hundley H."/>
            <person name="Kuo A."/>
            <person name="LaButti K."/>
            <person name="Lang B.F."/>
            <person name="Lipzen A."/>
            <person name="O'Donnell K."/>
            <person name="Pangilinan J."/>
            <person name="Reynolds N."/>
            <person name="Sandor L."/>
            <person name="Smith M.W."/>
            <person name="Tsang A."/>
            <person name="Grigoriev I.V."/>
            <person name="Stajich J.E."/>
            <person name="Spatafora J.W."/>
        </authorList>
    </citation>
    <scope>NUCLEOTIDE SEQUENCE</scope>
    <source>
        <strain evidence="7">RSA 2281</strain>
    </source>
</reference>
<comment type="subcellular location">
    <subcellularLocation>
        <location evidence="1">Membrane</location>
        <topology evidence="1">Multi-pass membrane protein</topology>
    </subcellularLocation>
</comment>
<evidence type="ECO:0000256" key="6">
    <source>
        <dbReference type="SAM" id="Phobius"/>
    </source>
</evidence>
<evidence type="ECO:0000256" key="5">
    <source>
        <dbReference type="SAM" id="MobiDB-lite"/>
    </source>
</evidence>
<evidence type="ECO:0000313" key="7">
    <source>
        <dbReference type="EMBL" id="KAI9259507.1"/>
    </source>
</evidence>
<organism evidence="7 8">
    <name type="scientific">Phascolomyces articulosus</name>
    <dbReference type="NCBI Taxonomy" id="60185"/>
    <lineage>
        <taxon>Eukaryota</taxon>
        <taxon>Fungi</taxon>
        <taxon>Fungi incertae sedis</taxon>
        <taxon>Mucoromycota</taxon>
        <taxon>Mucoromycotina</taxon>
        <taxon>Mucoromycetes</taxon>
        <taxon>Mucorales</taxon>
        <taxon>Lichtheimiaceae</taxon>
        <taxon>Phascolomyces</taxon>
    </lineage>
</organism>
<accession>A0AAD5JY01</accession>